<keyword evidence="3" id="KW-1185">Reference proteome</keyword>
<organism evidence="2 3">
    <name type="scientific">Sphingomonas citri</name>
    <dbReference type="NCBI Taxonomy" id="2862499"/>
    <lineage>
        <taxon>Bacteria</taxon>
        <taxon>Pseudomonadati</taxon>
        <taxon>Pseudomonadota</taxon>
        <taxon>Alphaproteobacteria</taxon>
        <taxon>Sphingomonadales</taxon>
        <taxon>Sphingomonadaceae</taxon>
        <taxon>Sphingomonas</taxon>
    </lineage>
</organism>
<keyword evidence="1" id="KW-0812">Transmembrane</keyword>
<dbReference type="EMBL" id="JAHXZN010000001">
    <property type="protein sequence ID" value="MBW6530221.1"/>
    <property type="molecule type" value="Genomic_DNA"/>
</dbReference>
<name>A0ABS7BKS6_9SPHN</name>
<sequence>MSELPPNRNDDAGTRAEKRAVEAAAIRRRWITLGEVLALAAVLISALTLWSNWSDRRDDKVAKAEESTRASSRAATLTLVASAASKDRLTLRPAAEAQSVQSQTLLFPSALGLDPVETTGEPRIEGDWFEGALKKARAGAHRPDDSRGDEQMPVAIVTRYLVDGAPHEDVALYDIGYSISGHLFSGHSISLRGLSLVTRVPRTSAQARLDARWTKLLSPR</sequence>
<dbReference type="Proteomes" id="UP000759103">
    <property type="component" value="Unassembled WGS sequence"/>
</dbReference>
<proteinExistence type="predicted"/>
<feature type="transmembrane region" description="Helical" evidence="1">
    <location>
        <begin position="30"/>
        <end position="50"/>
    </location>
</feature>
<keyword evidence="1" id="KW-1133">Transmembrane helix</keyword>
<evidence type="ECO:0000313" key="3">
    <source>
        <dbReference type="Proteomes" id="UP000759103"/>
    </source>
</evidence>
<reference evidence="2 3" key="1">
    <citation type="submission" date="2021-07" db="EMBL/GenBank/DDBJ databases">
        <title>Sphingomonas sp.</title>
        <authorList>
            <person name="Feng G."/>
            <person name="Li J."/>
            <person name="Pan M."/>
        </authorList>
    </citation>
    <scope>NUCLEOTIDE SEQUENCE [LARGE SCALE GENOMIC DNA]</scope>
    <source>
        <strain evidence="2 3">RRHST34</strain>
    </source>
</reference>
<comment type="caution">
    <text evidence="2">The sequence shown here is derived from an EMBL/GenBank/DDBJ whole genome shotgun (WGS) entry which is preliminary data.</text>
</comment>
<protein>
    <submittedName>
        <fullName evidence="2">Uncharacterized protein</fullName>
    </submittedName>
</protein>
<dbReference type="RefSeq" id="WP_219747606.1">
    <property type="nucleotide sequence ID" value="NZ_JAHXZN010000001.1"/>
</dbReference>
<evidence type="ECO:0000313" key="2">
    <source>
        <dbReference type="EMBL" id="MBW6530221.1"/>
    </source>
</evidence>
<keyword evidence="1" id="KW-0472">Membrane</keyword>
<accession>A0ABS7BKS6</accession>
<gene>
    <name evidence="2" type="ORF">KZ820_05680</name>
</gene>
<evidence type="ECO:0000256" key="1">
    <source>
        <dbReference type="SAM" id="Phobius"/>
    </source>
</evidence>